<dbReference type="EMBL" id="LGTL01000022">
    <property type="protein sequence ID" value="KPA76081.1"/>
    <property type="molecule type" value="Genomic_DNA"/>
</dbReference>
<feature type="signal peptide" evidence="1">
    <location>
        <begin position="1"/>
        <end position="22"/>
    </location>
</feature>
<dbReference type="VEuPathDB" id="TriTrypDB:LpyrH10_22_1680"/>
<gene>
    <name evidence="2" type="ORF">ABB37_08208</name>
</gene>
<comment type="caution">
    <text evidence="2">The sequence shown here is derived from an EMBL/GenBank/DDBJ whole genome shotgun (WGS) entry which is preliminary data.</text>
</comment>
<name>A0A0M9FUA1_LEPPY</name>
<dbReference type="OrthoDB" id="260074at2759"/>
<protein>
    <submittedName>
        <fullName evidence="2">LP7 protein</fullName>
    </submittedName>
</protein>
<dbReference type="RefSeq" id="XP_015654520.1">
    <property type="nucleotide sequence ID" value="XM_015807125.1"/>
</dbReference>
<evidence type="ECO:0000313" key="3">
    <source>
        <dbReference type="Proteomes" id="UP000037923"/>
    </source>
</evidence>
<dbReference type="EMBL" id="LGTL01000022">
    <property type="protein sequence ID" value="KPA76079.1"/>
    <property type="molecule type" value="Genomic_DNA"/>
</dbReference>
<evidence type="ECO:0000313" key="2">
    <source>
        <dbReference type="EMBL" id="KPA76079.1"/>
    </source>
</evidence>
<evidence type="ECO:0000256" key="1">
    <source>
        <dbReference type="SAM" id="SignalP"/>
    </source>
</evidence>
<dbReference type="GeneID" id="26908493"/>
<keyword evidence="3" id="KW-1185">Reference proteome</keyword>
<reference evidence="2 3" key="1">
    <citation type="submission" date="2015-07" db="EMBL/GenBank/DDBJ databases">
        <title>High-quality genome of monoxenous trypanosomatid Leptomonas pyrrhocoris.</title>
        <authorList>
            <person name="Flegontov P."/>
            <person name="Butenko A."/>
            <person name="Firsov S."/>
            <person name="Vlcek C."/>
            <person name="Logacheva M.D."/>
            <person name="Field M."/>
            <person name="Filatov D."/>
            <person name="Flegontova O."/>
            <person name="Gerasimov E."/>
            <person name="Jackson A.P."/>
            <person name="Kelly S."/>
            <person name="Opperdoes F."/>
            <person name="O'Reilly A."/>
            <person name="Votypka J."/>
            <person name="Yurchenko V."/>
            <person name="Lukes J."/>
        </authorList>
    </citation>
    <scope>NUCLEOTIDE SEQUENCE [LARGE SCALE GENOMIC DNA]</scope>
    <source>
        <strain evidence="2">H10</strain>
    </source>
</reference>
<accession>A0A0M9FUA1</accession>
<feature type="chain" id="PRO_5007418397" evidence="1">
    <location>
        <begin position="23"/>
        <end position="134"/>
    </location>
</feature>
<keyword evidence="1" id="KW-0732">Signal</keyword>
<dbReference type="AlphaFoldDB" id="A0A0M9FUA1"/>
<dbReference type="Proteomes" id="UP000037923">
    <property type="component" value="Unassembled WGS sequence"/>
</dbReference>
<sequence length="134" mass="14988">MGQIKKVISLLVIAVLAIAASASVTLRHCDTAQKVIDVVTDGNASHLLFFYDSLDVSSMRVYNTLTSLKTQKKHVVEVLDIRNTQTGWLMSTFEVFYVPTLRLVKWTASGRKILDGTQGMDFSPMSLAQFLDRY</sequence>
<dbReference type="RefSeq" id="XP_015654518.1">
    <property type="nucleotide sequence ID" value="XM_015807123.1"/>
</dbReference>
<proteinExistence type="predicted"/>
<organism evidence="2 3">
    <name type="scientific">Leptomonas pyrrhocoris</name>
    <name type="common">Firebug parasite</name>
    <dbReference type="NCBI Taxonomy" id="157538"/>
    <lineage>
        <taxon>Eukaryota</taxon>
        <taxon>Discoba</taxon>
        <taxon>Euglenozoa</taxon>
        <taxon>Kinetoplastea</taxon>
        <taxon>Metakinetoplastina</taxon>
        <taxon>Trypanosomatida</taxon>
        <taxon>Trypanosomatidae</taxon>
        <taxon>Leishmaniinae</taxon>
        <taxon>Leptomonas</taxon>
    </lineage>
</organism>
<dbReference type="RefSeq" id="XP_015654519.1">
    <property type="nucleotide sequence ID" value="XM_015807124.1"/>
</dbReference>
<dbReference type="SUPFAM" id="SSF52833">
    <property type="entry name" value="Thioredoxin-like"/>
    <property type="match status" value="1"/>
</dbReference>
<dbReference type="InterPro" id="IPR036249">
    <property type="entry name" value="Thioredoxin-like_sf"/>
</dbReference>
<dbReference type="EMBL" id="LGTL01000022">
    <property type="protein sequence ID" value="KPA76080.1"/>
    <property type="molecule type" value="Genomic_DNA"/>
</dbReference>